<accession>A0A2S9H357</accession>
<dbReference type="InterPro" id="IPR029058">
    <property type="entry name" value="AB_hydrolase_fold"/>
</dbReference>
<sequence>MIWGSIDKSHRKTNAQSLLDCVEHAEIIEFEDCGHFPDIEQPERYVNHLTQHITKHAQ</sequence>
<dbReference type="EMBL" id="PUGF01000003">
    <property type="protein sequence ID" value="PRC94408.1"/>
    <property type="molecule type" value="Genomic_DNA"/>
</dbReference>
<dbReference type="AlphaFoldDB" id="A0A2S9H357"/>
<gene>
    <name evidence="1" type="ORF">S2091_1029</name>
</gene>
<reference evidence="1 2" key="1">
    <citation type="submission" date="2018-02" db="EMBL/GenBank/DDBJ databases">
        <title>Solimicrobium silvestre gen. nov., sp. nov., isolated from alpine forest soil.</title>
        <authorList>
            <person name="Margesin R."/>
            <person name="Albuquerque L."/>
            <person name="Zhang D.-C."/>
            <person name="Froufe H.J.C."/>
            <person name="Severino R."/>
            <person name="Roxo I."/>
            <person name="Egas C."/>
            <person name="Da Costa M.S."/>
        </authorList>
    </citation>
    <scope>NUCLEOTIDE SEQUENCE [LARGE SCALE GENOMIC DNA]</scope>
    <source>
        <strain evidence="1 2">S20-91</strain>
    </source>
</reference>
<organism evidence="1 2">
    <name type="scientific">Solimicrobium silvestre</name>
    <dbReference type="NCBI Taxonomy" id="2099400"/>
    <lineage>
        <taxon>Bacteria</taxon>
        <taxon>Pseudomonadati</taxon>
        <taxon>Pseudomonadota</taxon>
        <taxon>Betaproteobacteria</taxon>
        <taxon>Burkholderiales</taxon>
        <taxon>Oxalobacteraceae</taxon>
        <taxon>Solimicrobium</taxon>
    </lineage>
</organism>
<dbReference type="Proteomes" id="UP000237839">
    <property type="component" value="Unassembled WGS sequence"/>
</dbReference>
<protein>
    <recommendedName>
        <fullName evidence="3">Alpha/beta hydrolase family</fullName>
    </recommendedName>
</protein>
<keyword evidence="2" id="KW-1185">Reference proteome</keyword>
<evidence type="ECO:0000313" key="2">
    <source>
        <dbReference type="Proteomes" id="UP000237839"/>
    </source>
</evidence>
<evidence type="ECO:0008006" key="3">
    <source>
        <dbReference type="Google" id="ProtNLM"/>
    </source>
</evidence>
<comment type="caution">
    <text evidence="1">The sequence shown here is derived from an EMBL/GenBank/DDBJ whole genome shotgun (WGS) entry which is preliminary data.</text>
</comment>
<dbReference type="SUPFAM" id="SSF53474">
    <property type="entry name" value="alpha/beta-Hydrolases"/>
    <property type="match status" value="1"/>
</dbReference>
<name>A0A2S9H357_9BURK</name>
<proteinExistence type="predicted"/>
<dbReference type="Gene3D" id="3.40.50.1820">
    <property type="entry name" value="alpha/beta hydrolase"/>
    <property type="match status" value="1"/>
</dbReference>
<evidence type="ECO:0000313" key="1">
    <source>
        <dbReference type="EMBL" id="PRC94408.1"/>
    </source>
</evidence>